<comment type="caution">
    <text evidence="2">The sequence shown here is derived from an EMBL/GenBank/DDBJ whole genome shotgun (WGS) entry which is preliminary data.</text>
</comment>
<evidence type="ECO:0000313" key="3">
    <source>
        <dbReference type="Proteomes" id="UP000020681"/>
    </source>
</evidence>
<dbReference type="Proteomes" id="UP000020681">
    <property type="component" value="Unassembled WGS sequence"/>
</dbReference>
<gene>
    <name evidence="2" type="ORF">I551_4340</name>
</gene>
<evidence type="ECO:0000256" key="1">
    <source>
        <dbReference type="SAM" id="MobiDB-lite"/>
    </source>
</evidence>
<reference evidence="2 3" key="1">
    <citation type="submission" date="2014-01" db="EMBL/GenBank/DDBJ databases">
        <authorList>
            <person name="Dobos K."/>
            <person name="Lenaerts A."/>
            <person name="Ordway D."/>
            <person name="DeGroote M.A."/>
            <person name="Parker T."/>
            <person name="Sizemore C."/>
            <person name="Tallon L.J."/>
            <person name="Sadzewicz L.K."/>
            <person name="Sengamalay N."/>
            <person name="Fraser C.M."/>
            <person name="Hine E."/>
            <person name="Shefchek K.A."/>
            <person name="Das S.P."/>
            <person name="Tettelin H."/>
        </authorList>
    </citation>
    <scope>NUCLEOTIDE SEQUENCE [LARGE SCALE GENOMIC DNA]</scope>
    <source>
        <strain evidence="2 3">Harvey</strain>
    </source>
</reference>
<organism evidence="2 3">
    <name type="scientific">Mycobacterium ulcerans str. Harvey</name>
    <dbReference type="NCBI Taxonomy" id="1299332"/>
    <lineage>
        <taxon>Bacteria</taxon>
        <taxon>Bacillati</taxon>
        <taxon>Actinomycetota</taxon>
        <taxon>Actinomycetes</taxon>
        <taxon>Mycobacteriales</taxon>
        <taxon>Mycobacteriaceae</taxon>
        <taxon>Mycobacterium</taxon>
        <taxon>Mycobacterium ulcerans group</taxon>
    </lineage>
</organism>
<name>A0ABP3ACW3_MYCUL</name>
<proteinExistence type="predicted"/>
<feature type="region of interest" description="Disordered" evidence="1">
    <location>
        <begin position="19"/>
        <end position="41"/>
    </location>
</feature>
<evidence type="ECO:0000313" key="2">
    <source>
        <dbReference type="EMBL" id="EUA89197.1"/>
    </source>
</evidence>
<protein>
    <submittedName>
        <fullName evidence="2">Transcriptional regulator domain protein</fullName>
    </submittedName>
</protein>
<accession>A0ABP3ACW3</accession>
<sequence length="41" mass="4424">MGGNLIDLAVGAERAQRRVDPNVLPGEPFDDEAAPLDLVEY</sequence>
<feature type="compositionally biased region" description="Acidic residues" evidence="1">
    <location>
        <begin position="28"/>
        <end position="41"/>
    </location>
</feature>
<keyword evidence="3" id="KW-1185">Reference proteome</keyword>
<dbReference type="EMBL" id="JAOL01000126">
    <property type="protein sequence ID" value="EUA89197.1"/>
    <property type="molecule type" value="Genomic_DNA"/>
</dbReference>